<dbReference type="PANTHER" id="PTHR42648:SF11">
    <property type="entry name" value="TRANSPOSON TY4-P GAG-POL POLYPROTEIN"/>
    <property type="match status" value="1"/>
</dbReference>
<evidence type="ECO:0000256" key="11">
    <source>
        <dbReference type="ARBA" id="ARBA00022932"/>
    </source>
</evidence>
<evidence type="ECO:0000256" key="12">
    <source>
        <dbReference type="ARBA" id="ARBA00023172"/>
    </source>
</evidence>
<feature type="compositionally biased region" description="Low complexity" evidence="15">
    <location>
        <begin position="519"/>
        <end position="529"/>
    </location>
</feature>
<gene>
    <name evidence="17" type="ORF">PCASD_19338</name>
</gene>
<dbReference type="EMBL" id="PGCI01000265">
    <property type="protein sequence ID" value="PLW31610.1"/>
    <property type="molecule type" value="Genomic_DNA"/>
</dbReference>
<dbReference type="InterPro" id="IPR001584">
    <property type="entry name" value="Integrase_cat-core"/>
</dbReference>
<dbReference type="AlphaFoldDB" id="A0A2N5U1J7"/>
<proteinExistence type="predicted"/>
<name>A0A2N5U1J7_9BASI</name>
<dbReference type="GO" id="GO:0005634">
    <property type="term" value="C:nucleus"/>
    <property type="evidence" value="ECO:0007669"/>
    <property type="project" value="UniProtKB-ARBA"/>
</dbReference>
<dbReference type="GO" id="GO:0003723">
    <property type="term" value="F:RNA binding"/>
    <property type="evidence" value="ECO:0007669"/>
    <property type="project" value="UniProtKB-KW"/>
</dbReference>
<evidence type="ECO:0000259" key="16">
    <source>
        <dbReference type="PROSITE" id="PS50994"/>
    </source>
</evidence>
<keyword evidence="2" id="KW-0548">Nucleotidyltransferase</keyword>
<evidence type="ECO:0000256" key="2">
    <source>
        <dbReference type="ARBA" id="ARBA00022695"/>
    </source>
</evidence>
<keyword evidence="9" id="KW-0229">DNA integration</keyword>
<dbReference type="GO" id="GO:0003887">
    <property type="term" value="F:DNA-directed DNA polymerase activity"/>
    <property type="evidence" value="ECO:0007669"/>
    <property type="project" value="UniProtKB-KW"/>
</dbReference>
<accession>A0A2N5U1J7</accession>
<evidence type="ECO:0000256" key="14">
    <source>
        <dbReference type="ARBA" id="ARBA00049244"/>
    </source>
</evidence>
<keyword evidence="3" id="KW-0540">Nuclease</keyword>
<feature type="domain" description="Integrase catalytic" evidence="16">
    <location>
        <begin position="240"/>
        <end position="405"/>
    </location>
</feature>
<dbReference type="SUPFAM" id="SSF53098">
    <property type="entry name" value="Ribonuclease H-like"/>
    <property type="match status" value="1"/>
</dbReference>
<evidence type="ECO:0000256" key="13">
    <source>
        <dbReference type="ARBA" id="ARBA00048173"/>
    </source>
</evidence>
<keyword evidence="10" id="KW-0695">RNA-directed DNA polymerase</keyword>
<comment type="catalytic activity">
    <reaction evidence="14">
        <text>DNA(n) + a 2'-deoxyribonucleoside 5'-triphosphate = DNA(n+1) + diphosphate</text>
        <dbReference type="Rhea" id="RHEA:22508"/>
        <dbReference type="Rhea" id="RHEA-COMP:17339"/>
        <dbReference type="Rhea" id="RHEA-COMP:17340"/>
        <dbReference type="ChEBI" id="CHEBI:33019"/>
        <dbReference type="ChEBI" id="CHEBI:61560"/>
        <dbReference type="ChEBI" id="CHEBI:173112"/>
        <dbReference type="EC" id="2.7.7.7"/>
    </reaction>
</comment>
<evidence type="ECO:0000256" key="4">
    <source>
        <dbReference type="ARBA" id="ARBA00022723"/>
    </source>
</evidence>
<dbReference type="InterPro" id="IPR012337">
    <property type="entry name" value="RNaseH-like_sf"/>
</dbReference>
<evidence type="ECO:0000256" key="3">
    <source>
        <dbReference type="ARBA" id="ARBA00022722"/>
    </source>
</evidence>
<comment type="catalytic activity">
    <reaction evidence="13">
        <text>DNA(n) + a 2'-deoxyribonucleoside 5'-triphosphate = DNA(n+1) + diphosphate</text>
        <dbReference type="Rhea" id="RHEA:22508"/>
        <dbReference type="Rhea" id="RHEA-COMP:17339"/>
        <dbReference type="Rhea" id="RHEA-COMP:17340"/>
        <dbReference type="ChEBI" id="CHEBI:33019"/>
        <dbReference type="ChEBI" id="CHEBI:61560"/>
        <dbReference type="ChEBI" id="CHEBI:173112"/>
        <dbReference type="EC" id="2.7.7.49"/>
    </reaction>
</comment>
<evidence type="ECO:0000256" key="5">
    <source>
        <dbReference type="ARBA" id="ARBA00022759"/>
    </source>
</evidence>
<evidence type="ECO:0000256" key="15">
    <source>
        <dbReference type="SAM" id="MobiDB-lite"/>
    </source>
</evidence>
<evidence type="ECO:0000256" key="6">
    <source>
        <dbReference type="ARBA" id="ARBA00022801"/>
    </source>
</evidence>
<dbReference type="GO" id="GO:0032196">
    <property type="term" value="P:transposition"/>
    <property type="evidence" value="ECO:0007669"/>
    <property type="project" value="UniProtKB-KW"/>
</dbReference>
<comment type="caution">
    <text evidence="17">The sequence shown here is derived from an EMBL/GenBank/DDBJ whole genome shotgun (WGS) entry which is preliminary data.</text>
</comment>
<keyword evidence="1" id="KW-0815">Transposition</keyword>
<organism evidence="17 18">
    <name type="scientific">Puccinia coronata f. sp. avenae</name>
    <dbReference type="NCBI Taxonomy" id="200324"/>
    <lineage>
        <taxon>Eukaryota</taxon>
        <taxon>Fungi</taxon>
        <taxon>Dikarya</taxon>
        <taxon>Basidiomycota</taxon>
        <taxon>Pucciniomycotina</taxon>
        <taxon>Pucciniomycetes</taxon>
        <taxon>Pucciniales</taxon>
        <taxon>Pucciniaceae</taxon>
        <taxon>Puccinia</taxon>
    </lineage>
</organism>
<evidence type="ECO:0000256" key="8">
    <source>
        <dbReference type="ARBA" id="ARBA00022884"/>
    </source>
</evidence>
<keyword evidence="7" id="KW-0460">Magnesium</keyword>
<keyword evidence="8" id="KW-0694">RNA-binding</keyword>
<dbReference type="GO" id="GO:0004519">
    <property type="term" value="F:endonuclease activity"/>
    <property type="evidence" value="ECO:0007669"/>
    <property type="project" value="UniProtKB-KW"/>
</dbReference>
<dbReference type="InterPro" id="IPR039537">
    <property type="entry name" value="Retrotran_Ty1/copia-like"/>
</dbReference>
<evidence type="ECO:0000256" key="1">
    <source>
        <dbReference type="ARBA" id="ARBA00022578"/>
    </source>
</evidence>
<dbReference type="Pfam" id="PF00665">
    <property type="entry name" value="rve"/>
    <property type="match status" value="1"/>
</dbReference>
<feature type="region of interest" description="Disordered" evidence="15">
    <location>
        <begin position="495"/>
        <end position="583"/>
    </location>
</feature>
<dbReference type="Gene3D" id="3.30.420.10">
    <property type="entry name" value="Ribonuclease H-like superfamily/Ribonuclease H"/>
    <property type="match status" value="1"/>
</dbReference>
<dbReference type="GO" id="GO:0006310">
    <property type="term" value="P:DNA recombination"/>
    <property type="evidence" value="ECO:0007669"/>
    <property type="project" value="UniProtKB-KW"/>
</dbReference>
<evidence type="ECO:0000256" key="9">
    <source>
        <dbReference type="ARBA" id="ARBA00022908"/>
    </source>
</evidence>
<keyword evidence="11" id="KW-0808">Transferase</keyword>
<dbReference type="GO" id="GO:0003964">
    <property type="term" value="F:RNA-directed DNA polymerase activity"/>
    <property type="evidence" value="ECO:0007669"/>
    <property type="project" value="UniProtKB-KW"/>
</dbReference>
<evidence type="ECO:0000313" key="18">
    <source>
        <dbReference type="Proteomes" id="UP000235392"/>
    </source>
</evidence>
<evidence type="ECO:0000256" key="7">
    <source>
        <dbReference type="ARBA" id="ARBA00022842"/>
    </source>
</evidence>
<dbReference type="PROSITE" id="PS50994">
    <property type="entry name" value="INTEGRASE"/>
    <property type="match status" value="1"/>
</dbReference>
<dbReference type="GO" id="GO:0016787">
    <property type="term" value="F:hydrolase activity"/>
    <property type="evidence" value="ECO:0007669"/>
    <property type="project" value="UniProtKB-KW"/>
</dbReference>
<keyword evidence="5" id="KW-0255">Endonuclease</keyword>
<protein>
    <recommendedName>
        <fullName evidence="16">Integrase catalytic domain-containing protein</fullName>
    </recommendedName>
</protein>
<dbReference type="PANTHER" id="PTHR42648">
    <property type="entry name" value="TRANSPOSASE, PUTATIVE-RELATED"/>
    <property type="match status" value="1"/>
</dbReference>
<dbReference type="GO" id="GO:0046872">
    <property type="term" value="F:metal ion binding"/>
    <property type="evidence" value="ECO:0007669"/>
    <property type="project" value="UniProtKB-KW"/>
</dbReference>
<sequence length="583" mass="64685">MFKQQMKLYMEGQANLVDDDEDNIDEPEDEEYYADDPEETGFMISDELNFNVDSPGNSKSTLIFDSGASKTTLCNFDLLLDPTPVSKAMNTYSGQINITHVGKFNLGSTIIYPVYYAPNGPRNLISSSQLEDHGLSIYFKSRLFLIRKGTSIIFCFPRVGNLYMGRISKIKTANWIMAVSEPSPNTDYHIALGHPSNEYLRKFFQLYKIAPTNPAQLAKNCDICKSCKLKQTPHINPLPTTDRPFKTLHVDVLQISPPSKTKFKYVPVIIDDFSWFNRIYLMRNKNESESKILSYLLEIVNKTGKSPVIIHTDRGGEFNSTTFQTKLQELGIVIEAGPANSPQTNGLAERFNQTLLVKIRCLLAQSTVPINFWDEAAKYASSLINLLPSKSLNWSSPVHVHHHQLSSKVSIPTRPLLFLGYENHSDALRFFDPDKQLIVISCDYTPTSLNFRYNSPSSVCKPHDSLPISASPPLPPSSLVENRATVQFKLLPHSGAETTCLPPPLGQATSPSPFPPSPSDSAPPGESSSPNPPANLPAATSKRYAYVPADQPPPKAISSDIDSRNIVSAPHQPHARRNSPPAP</sequence>
<keyword evidence="12" id="KW-0233">DNA recombination</keyword>
<evidence type="ECO:0000256" key="10">
    <source>
        <dbReference type="ARBA" id="ARBA00022918"/>
    </source>
</evidence>
<dbReference type="GO" id="GO:0015074">
    <property type="term" value="P:DNA integration"/>
    <property type="evidence" value="ECO:0007669"/>
    <property type="project" value="UniProtKB-KW"/>
</dbReference>
<keyword evidence="6" id="KW-0378">Hydrolase</keyword>
<keyword evidence="4" id="KW-0479">Metal-binding</keyword>
<dbReference type="Proteomes" id="UP000235392">
    <property type="component" value="Unassembled WGS sequence"/>
</dbReference>
<evidence type="ECO:0000313" key="17">
    <source>
        <dbReference type="EMBL" id="PLW31610.1"/>
    </source>
</evidence>
<keyword evidence="11" id="KW-0239">DNA-directed DNA polymerase</keyword>
<dbReference type="InterPro" id="IPR036397">
    <property type="entry name" value="RNaseH_sf"/>
</dbReference>
<reference evidence="17 18" key="1">
    <citation type="submission" date="2017-11" db="EMBL/GenBank/DDBJ databases">
        <title>De novo assembly and phasing of dikaryotic genomes from two isolates of Puccinia coronata f. sp. avenae, the causal agent of oat crown rust.</title>
        <authorList>
            <person name="Miller M.E."/>
            <person name="Zhang Y."/>
            <person name="Omidvar V."/>
            <person name="Sperschneider J."/>
            <person name="Schwessinger B."/>
            <person name="Raley C."/>
            <person name="Palmer J.M."/>
            <person name="Garnica D."/>
            <person name="Upadhyaya N."/>
            <person name="Rathjen J."/>
            <person name="Taylor J.M."/>
            <person name="Park R.F."/>
            <person name="Dodds P.N."/>
            <person name="Hirsch C.D."/>
            <person name="Kianian S.F."/>
            <person name="Figueroa M."/>
        </authorList>
    </citation>
    <scope>NUCLEOTIDE SEQUENCE [LARGE SCALE GENOMIC DNA]</scope>
    <source>
        <strain evidence="17">12SD80</strain>
    </source>
</reference>